<organism evidence="1 2">
    <name type="scientific">Paenibacillus dendrobii</name>
    <dbReference type="NCBI Taxonomy" id="2691084"/>
    <lineage>
        <taxon>Bacteria</taxon>
        <taxon>Bacillati</taxon>
        <taxon>Bacillota</taxon>
        <taxon>Bacilli</taxon>
        <taxon>Bacillales</taxon>
        <taxon>Paenibacillaceae</taxon>
        <taxon>Paenibacillus</taxon>
    </lineage>
</organism>
<sequence length="653" mass="72698">MNPTMRLKVKGDTFFLPDSNGGVYFRNNTGSFRMEGDMVDLWIEKLMPMWNGDYSMADLTDGLPEPHRVRVYEIAEVLLSNGFARDASQDRPHSLPEAIERKYAAQIEFLDSFGGSGAHRFQTYRQANPIAVGSGPIFVSLVAALLESGLPRFRMLITNRTTTDRQRISELTATARLSDLEIEVEEVFPSNDGLPDWPEVVRLVDSVLYVAQDDDPGELRALHAACRDAKKLLLPAIYLPQMGIAGPLVHPDSDVCFESAWRRIHRTALGDADRPTAVSTTSEAMLANVVVFEWLKNVSGTTASELNGKLFLLNPETLEGEWHSLLPHPLVRGLRPAEPTDPFALPIDQHTERLEADRLLSYFNHLTSAETGIFHRWEEGDLKQLPLSQCRVQAVDPLSEGPAELLPQIVCSGMTHHEARKEAGLAGIEAYVSRLAGVLKEARPAQPDTASPIESQSYEYVGIGAGETVAEAVFRGLRKCLFEELKSRSESSLPSVYPVKLSKVEDDICRYCLRTLTTMRDAPIIGLGQEEAAGFPVVWVGTNGYWYGGVGFNRTMALREALCQALMRTQNDVLDIQDQILERSSVRVEDALPQNLTIPSFDQSEYSLTLQSVRQILKLNRKRITVVDLSLEPFMQEELAGVFGVSLREEETL</sequence>
<keyword evidence="2" id="KW-1185">Reference proteome</keyword>
<protein>
    <submittedName>
        <fullName evidence="1">Putative thiazole-containing bacteriocin maturation protein</fullName>
    </submittedName>
</protein>
<accession>A0A7X3IFD1</accession>
<dbReference type="RefSeq" id="WP_160496171.1">
    <property type="nucleotide sequence ID" value="NZ_WUBI01000001.1"/>
</dbReference>
<comment type="caution">
    <text evidence="1">The sequence shown here is derived from an EMBL/GenBank/DDBJ whole genome shotgun (WGS) entry which is preliminary data.</text>
</comment>
<dbReference type="AlphaFoldDB" id="A0A7X3IFD1"/>
<gene>
    <name evidence="1" type="ORF">GRF59_02990</name>
</gene>
<dbReference type="InterPro" id="IPR022368">
    <property type="entry name" value="Thiazole_bacteriocin_mat_put"/>
</dbReference>
<evidence type="ECO:0000313" key="2">
    <source>
        <dbReference type="Proteomes" id="UP000460318"/>
    </source>
</evidence>
<dbReference type="Proteomes" id="UP000460318">
    <property type="component" value="Unassembled WGS sequence"/>
</dbReference>
<dbReference type="Gene3D" id="3.40.50.720">
    <property type="entry name" value="NAD(P)-binding Rossmann-like Domain"/>
    <property type="match status" value="1"/>
</dbReference>
<reference evidence="1 2" key="1">
    <citation type="submission" date="2019-12" db="EMBL/GenBank/DDBJ databases">
        <title>Paenibacillus sp. nov., an endophytic bacterium isolated from the stem of Dendrobium.</title>
        <authorList>
            <person name="Zhao R."/>
        </authorList>
    </citation>
    <scope>NUCLEOTIDE SEQUENCE [LARGE SCALE GENOMIC DNA]</scope>
    <source>
        <strain evidence="1 2">HJL G12</strain>
    </source>
</reference>
<evidence type="ECO:0000313" key="1">
    <source>
        <dbReference type="EMBL" id="MWV42583.1"/>
    </source>
</evidence>
<dbReference type="EMBL" id="WUBI01000001">
    <property type="protein sequence ID" value="MWV42583.1"/>
    <property type="molecule type" value="Genomic_DNA"/>
</dbReference>
<name>A0A7X3IFD1_9BACL</name>
<proteinExistence type="predicted"/>
<dbReference type="NCBIfam" id="TIGR03693">
    <property type="entry name" value="ocin_ThiF_like"/>
    <property type="match status" value="1"/>
</dbReference>